<feature type="domain" description="Gfo/Idh/MocA-like oxidoreductase N-terminal" evidence="3">
    <location>
        <begin position="5"/>
        <end position="125"/>
    </location>
</feature>
<dbReference type="InterPro" id="IPR051317">
    <property type="entry name" value="Gfo/Idh/MocA_oxidoreduct"/>
</dbReference>
<dbReference type="Pfam" id="PF02894">
    <property type="entry name" value="GFO_IDH_MocA_C"/>
    <property type="match status" value="1"/>
</dbReference>
<dbReference type="InterPro" id="IPR004104">
    <property type="entry name" value="Gfo/Idh/MocA-like_OxRdtase_C"/>
</dbReference>
<dbReference type="Proteomes" id="UP001500339">
    <property type="component" value="Unassembled WGS sequence"/>
</dbReference>
<evidence type="ECO:0000256" key="1">
    <source>
        <dbReference type="ARBA" id="ARBA00010928"/>
    </source>
</evidence>
<evidence type="ECO:0000259" key="3">
    <source>
        <dbReference type="Pfam" id="PF01408"/>
    </source>
</evidence>
<dbReference type="InterPro" id="IPR036291">
    <property type="entry name" value="NAD(P)-bd_dom_sf"/>
</dbReference>
<dbReference type="SUPFAM" id="SSF51735">
    <property type="entry name" value="NAD(P)-binding Rossmann-fold domains"/>
    <property type="match status" value="1"/>
</dbReference>
<sequence length="353" mass="40206">MDKIFNVGLIGYSAGGRIYNGPIIDSVPGFQITKIFERKDENVRLANKNFPRASIVSSINNILEDELIDLVVIAVPTPQHYSLARQSLLSNRHTIVEKPFTITSEESEDLIKLSEEKNKLLSIHHNRTWDNDFLTVKKIIKERLLGRLVQYECNFNRFRPDIKHNTWKEVNSKGSGVLYDLGSHLIHQAIFLFGLPKYINANVGIERTGGLAPDFFKLTLHYDDLTVNLNSSMLVRANLPHFVLLGDKGSYVKFGMDPQEEDLKKGLIPKNHEEWGMESEDNWGEIDTLINGIHIKGKVESAKGDYRKYYQNIYNTLIGKDKLIITPKQARDVIKVIEMAMESSDKGCTVSFK</sequence>
<evidence type="ECO:0000256" key="2">
    <source>
        <dbReference type="ARBA" id="ARBA00023002"/>
    </source>
</evidence>
<name>A0ABN1IZB5_9CLOT</name>
<evidence type="ECO:0000313" key="6">
    <source>
        <dbReference type="Proteomes" id="UP001500339"/>
    </source>
</evidence>
<dbReference type="PANTHER" id="PTHR43708">
    <property type="entry name" value="CONSERVED EXPRESSED OXIDOREDUCTASE (EUROFUNG)"/>
    <property type="match status" value="1"/>
</dbReference>
<gene>
    <name evidence="5" type="ORF">GCM10008905_18540</name>
</gene>
<dbReference type="Pfam" id="PF01408">
    <property type="entry name" value="GFO_IDH_MocA"/>
    <property type="match status" value="1"/>
</dbReference>
<protein>
    <submittedName>
        <fullName evidence="5">Gfo/Idh/MocA family oxidoreductase</fullName>
    </submittedName>
</protein>
<accession>A0ABN1IZB5</accession>
<dbReference type="EMBL" id="BAAACF010000001">
    <property type="protein sequence ID" value="GAA0724520.1"/>
    <property type="molecule type" value="Genomic_DNA"/>
</dbReference>
<proteinExistence type="inferred from homology"/>
<keyword evidence="2" id="KW-0560">Oxidoreductase</keyword>
<dbReference type="InterPro" id="IPR000683">
    <property type="entry name" value="Gfo/Idh/MocA-like_OxRdtase_N"/>
</dbReference>
<comment type="similarity">
    <text evidence="1">Belongs to the Gfo/Idh/MocA family.</text>
</comment>
<dbReference type="RefSeq" id="WP_343769051.1">
    <property type="nucleotide sequence ID" value="NZ_BAAACF010000001.1"/>
</dbReference>
<dbReference type="Gene3D" id="3.40.50.720">
    <property type="entry name" value="NAD(P)-binding Rossmann-like Domain"/>
    <property type="match status" value="1"/>
</dbReference>
<evidence type="ECO:0000313" key="5">
    <source>
        <dbReference type="EMBL" id="GAA0724520.1"/>
    </source>
</evidence>
<feature type="domain" description="Gfo/Idh/MocA-like oxidoreductase C-terminal" evidence="4">
    <location>
        <begin position="137"/>
        <end position="350"/>
    </location>
</feature>
<organism evidence="5 6">
    <name type="scientific">Clostridium malenominatum</name>
    <dbReference type="NCBI Taxonomy" id="1539"/>
    <lineage>
        <taxon>Bacteria</taxon>
        <taxon>Bacillati</taxon>
        <taxon>Bacillota</taxon>
        <taxon>Clostridia</taxon>
        <taxon>Eubacteriales</taxon>
        <taxon>Clostridiaceae</taxon>
        <taxon>Clostridium</taxon>
    </lineage>
</organism>
<keyword evidence="6" id="KW-1185">Reference proteome</keyword>
<dbReference type="Gene3D" id="3.30.360.10">
    <property type="entry name" value="Dihydrodipicolinate Reductase, domain 2"/>
    <property type="match status" value="1"/>
</dbReference>
<evidence type="ECO:0000259" key="4">
    <source>
        <dbReference type="Pfam" id="PF02894"/>
    </source>
</evidence>
<dbReference type="PANTHER" id="PTHR43708:SF5">
    <property type="entry name" value="CONSERVED EXPRESSED OXIDOREDUCTASE (EUROFUNG)-RELATED"/>
    <property type="match status" value="1"/>
</dbReference>
<reference evidence="5 6" key="1">
    <citation type="journal article" date="2019" name="Int. J. Syst. Evol. Microbiol.">
        <title>The Global Catalogue of Microorganisms (GCM) 10K type strain sequencing project: providing services to taxonomists for standard genome sequencing and annotation.</title>
        <authorList>
            <consortium name="The Broad Institute Genomics Platform"/>
            <consortium name="The Broad Institute Genome Sequencing Center for Infectious Disease"/>
            <person name="Wu L."/>
            <person name="Ma J."/>
        </authorList>
    </citation>
    <scope>NUCLEOTIDE SEQUENCE [LARGE SCALE GENOMIC DNA]</scope>
    <source>
        <strain evidence="5 6">JCM 1405</strain>
    </source>
</reference>
<comment type="caution">
    <text evidence="5">The sequence shown here is derived from an EMBL/GenBank/DDBJ whole genome shotgun (WGS) entry which is preliminary data.</text>
</comment>